<proteinExistence type="predicted"/>
<protein>
    <submittedName>
        <fullName evidence="2">Uncharacterized protein</fullName>
    </submittedName>
</protein>
<name>A0A1L3NF82_CLOSG</name>
<keyword evidence="1" id="KW-0812">Transmembrane</keyword>
<organism evidence="2">
    <name type="scientific">Clostridium sporogenes</name>
    <dbReference type="NCBI Taxonomy" id="1509"/>
    <lineage>
        <taxon>Bacteria</taxon>
        <taxon>Bacillati</taxon>
        <taxon>Bacillota</taxon>
        <taxon>Clostridia</taxon>
        <taxon>Eubacteriales</taxon>
        <taxon>Clostridiaceae</taxon>
        <taxon>Clostridium</taxon>
    </lineage>
</organism>
<dbReference type="STRING" id="413999.CBO0761"/>
<feature type="transmembrane region" description="Helical" evidence="1">
    <location>
        <begin position="57"/>
        <end position="76"/>
    </location>
</feature>
<keyword evidence="1" id="KW-0472">Membrane</keyword>
<dbReference type="EMBL" id="CP013243">
    <property type="protein sequence ID" value="APH14770.1"/>
    <property type="molecule type" value="Genomic_DNA"/>
</dbReference>
<sequence length="85" mass="8721">MKNLDVKQHTKKCMDFAKKAGDGSFPNKEVAKAGSIVGLGIGGVLLGIGIYGISQSAVYGTGSLVVGAVAGISNCANLKRINRKK</sequence>
<gene>
    <name evidence="2" type="ORF">NPD5_1304</name>
</gene>
<dbReference type="RefSeq" id="WP_072585117.1">
    <property type="nucleotide sequence ID" value="NZ_CP013243.1"/>
</dbReference>
<keyword evidence="1" id="KW-1133">Transmembrane helix</keyword>
<evidence type="ECO:0000313" key="2">
    <source>
        <dbReference type="EMBL" id="APH14770.1"/>
    </source>
</evidence>
<reference evidence="2" key="1">
    <citation type="submission" date="2015-11" db="EMBL/GenBank/DDBJ databases">
        <authorList>
            <person name="Hill K.K."/>
            <person name="Shirey T.B."/>
            <person name="Raphael B."/>
            <person name="Daligault H.E."/>
            <person name="Davenport K.W."/>
            <person name="Bruce D.C."/>
            <person name="Foley B.T."/>
            <person name="Johnson S.L."/>
        </authorList>
    </citation>
    <scope>NUCLEOTIDE SEQUENCE [LARGE SCALE GENOMIC DNA]</scope>
    <source>
        <strain evidence="2">CDC_1632</strain>
    </source>
</reference>
<feature type="transmembrane region" description="Helical" evidence="1">
    <location>
        <begin position="33"/>
        <end position="51"/>
    </location>
</feature>
<dbReference type="Proteomes" id="UP000182204">
    <property type="component" value="Chromosome"/>
</dbReference>
<dbReference type="AlphaFoldDB" id="A0A1L3NF82"/>
<accession>A0A1L3NF82</accession>
<evidence type="ECO:0000256" key="1">
    <source>
        <dbReference type="SAM" id="Phobius"/>
    </source>
</evidence>